<evidence type="ECO:0000256" key="4">
    <source>
        <dbReference type="ARBA" id="ARBA00022475"/>
    </source>
</evidence>
<proteinExistence type="inferred from homology"/>
<evidence type="ECO:0000256" key="9">
    <source>
        <dbReference type="RuleBase" id="RU362122"/>
    </source>
</evidence>
<evidence type="ECO:0000256" key="1">
    <source>
        <dbReference type="ARBA" id="ARBA00004651"/>
    </source>
</evidence>
<feature type="transmembrane region" description="Helical" evidence="9">
    <location>
        <begin position="370"/>
        <end position="395"/>
    </location>
</feature>
<name>A0A069RB01_PEPLI</name>
<comment type="subcellular location">
    <subcellularLocation>
        <location evidence="1 9">Cell membrane</location>
        <topology evidence="1 9">Multi-pass membrane protein</topology>
    </subcellularLocation>
</comment>
<dbReference type="GO" id="GO:0005304">
    <property type="term" value="F:L-valine transmembrane transporter activity"/>
    <property type="evidence" value="ECO:0007669"/>
    <property type="project" value="TreeGrafter"/>
</dbReference>
<gene>
    <name evidence="10" type="primary">braB2</name>
    <name evidence="10" type="ORF">CLIT_23c04790</name>
</gene>
<feature type="transmembrane region" description="Helical" evidence="9">
    <location>
        <begin position="149"/>
        <end position="170"/>
    </location>
</feature>
<comment type="caution">
    <text evidence="10">The sequence shown here is derived from an EMBL/GenBank/DDBJ whole genome shotgun (WGS) entry which is preliminary data.</text>
</comment>
<keyword evidence="4" id="KW-1003">Cell membrane</keyword>
<keyword evidence="8 9" id="KW-0472">Membrane</keyword>
<dbReference type="GO" id="GO:0015818">
    <property type="term" value="P:isoleucine transport"/>
    <property type="evidence" value="ECO:0007669"/>
    <property type="project" value="TreeGrafter"/>
</dbReference>
<evidence type="ECO:0000313" key="11">
    <source>
        <dbReference type="Proteomes" id="UP000027946"/>
    </source>
</evidence>
<feature type="transmembrane region" description="Helical" evidence="9">
    <location>
        <begin position="41"/>
        <end position="62"/>
    </location>
</feature>
<feature type="transmembrane region" description="Helical" evidence="9">
    <location>
        <begin position="277"/>
        <end position="298"/>
    </location>
</feature>
<feature type="transmembrane region" description="Helical" evidence="9">
    <location>
        <begin position="407"/>
        <end position="425"/>
    </location>
</feature>
<feature type="transmembrane region" description="Helical" evidence="9">
    <location>
        <begin position="190"/>
        <end position="209"/>
    </location>
</feature>
<feature type="transmembrane region" description="Helical" evidence="9">
    <location>
        <begin position="337"/>
        <end position="358"/>
    </location>
</feature>
<organism evidence="10 11">
    <name type="scientific">Peptoclostridium litorale DSM 5388</name>
    <dbReference type="NCBI Taxonomy" id="1121324"/>
    <lineage>
        <taxon>Bacteria</taxon>
        <taxon>Bacillati</taxon>
        <taxon>Bacillota</taxon>
        <taxon>Clostridia</taxon>
        <taxon>Peptostreptococcales</taxon>
        <taxon>Peptoclostridiaceae</taxon>
        <taxon>Peptoclostridium</taxon>
    </lineage>
</organism>
<evidence type="ECO:0000256" key="7">
    <source>
        <dbReference type="ARBA" id="ARBA00022989"/>
    </source>
</evidence>
<feature type="transmembrane region" description="Helical" evidence="9">
    <location>
        <begin position="12"/>
        <end position="29"/>
    </location>
</feature>
<protein>
    <recommendedName>
        <fullName evidence="9">Branched-chain amino acid transport system carrier protein</fullName>
    </recommendedName>
</protein>
<dbReference type="InterPro" id="IPR004685">
    <property type="entry name" value="Brnchd-chn_aa_trnsp_Livcs"/>
</dbReference>
<evidence type="ECO:0000256" key="2">
    <source>
        <dbReference type="ARBA" id="ARBA00008540"/>
    </source>
</evidence>
<evidence type="ECO:0000313" key="10">
    <source>
        <dbReference type="EMBL" id="KDR94206.1"/>
    </source>
</evidence>
<dbReference type="RefSeq" id="WP_038268204.1">
    <property type="nucleotide sequence ID" value="NZ_FSRH01000003.1"/>
</dbReference>
<comment type="similarity">
    <text evidence="2 9">Belongs to the branched chain amino acid transporter family.</text>
</comment>
<dbReference type="PANTHER" id="PTHR30588">
    <property type="entry name" value="BRANCHED-CHAIN AMINO ACID TRANSPORT SYSTEM 2 CARRIER PROTEIN"/>
    <property type="match status" value="1"/>
</dbReference>
<accession>A0A069RB01</accession>
<feature type="transmembrane region" description="Helical" evidence="9">
    <location>
        <begin position="310"/>
        <end position="331"/>
    </location>
</feature>
<dbReference type="EMBL" id="JJMM01000026">
    <property type="protein sequence ID" value="KDR94206.1"/>
    <property type="molecule type" value="Genomic_DNA"/>
</dbReference>
<feature type="transmembrane region" description="Helical" evidence="9">
    <location>
        <begin position="119"/>
        <end position="137"/>
    </location>
</feature>
<keyword evidence="5 9" id="KW-0812">Transmembrane</keyword>
<dbReference type="OrthoDB" id="9783920at2"/>
<dbReference type="eggNOG" id="COG1114">
    <property type="taxonomic scope" value="Bacteria"/>
</dbReference>
<dbReference type="GO" id="GO:0005886">
    <property type="term" value="C:plasma membrane"/>
    <property type="evidence" value="ECO:0007669"/>
    <property type="project" value="UniProtKB-SubCell"/>
</dbReference>
<dbReference type="NCBIfam" id="TIGR00796">
    <property type="entry name" value="livcs"/>
    <property type="match status" value="1"/>
</dbReference>
<reference evidence="10 11" key="1">
    <citation type="submission" date="2014-03" db="EMBL/GenBank/DDBJ databases">
        <title>Genome sequence of Clostridium litorale W6, DSM 5388.</title>
        <authorList>
            <person name="Poehlein A."/>
            <person name="Jagirdar A."/>
            <person name="Khonsari B."/>
            <person name="Chibani C.M."/>
            <person name="Gutierrez Gutierrez D.A."/>
            <person name="Davydova E."/>
            <person name="Alghaithi H.S."/>
            <person name="Nair K.P."/>
            <person name="Dhamotharan K."/>
            <person name="Chandran L."/>
            <person name="G W."/>
            <person name="Daniel R."/>
        </authorList>
    </citation>
    <scope>NUCLEOTIDE SEQUENCE [LARGE SCALE GENOMIC DNA]</scope>
    <source>
        <strain evidence="10 11">W6</strain>
    </source>
</reference>
<dbReference type="Proteomes" id="UP000027946">
    <property type="component" value="Unassembled WGS sequence"/>
</dbReference>
<dbReference type="GO" id="GO:0015190">
    <property type="term" value="F:L-leucine transmembrane transporter activity"/>
    <property type="evidence" value="ECO:0007669"/>
    <property type="project" value="TreeGrafter"/>
</dbReference>
<keyword evidence="6 9" id="KW-0029">Amino-acid transport</keyword>
<keyword evidence="11" id="KW-1185">Reference proteome</keyword>
<evidence type="ECO:0000256" key="6">
    <source>
        <dbReference type="ARBA" id="ARBA00022970"/>
    </source>
</evidence>
<dbReference type="GO" id="GO:0015820">
    <property type="term" value="P:L-leucine transport"/>
    <property type="evidence" value="ECO:0007669"/>
    <property type="project" value="TreeGrafter"/>
</dbReference>
<keyword evidence="3 9" id="KW-0813">Transport</keyword>
<sequence>MNRKMNQTKDSFVVGMALFAMFFGAGNLIFPPALGLASGKGWLACLVGFLLTGVGMPLLGVLSVSKAGGTIDHLAGKVNPTFSKILGTVIILALGPLLAIPRTGATVFELGIRPSMPGANPIVVSIVYFAATLFLVIKPSGIVDKIGKVLTPILLCIIGAIIIKGTVSPAGMPVETGLGNPFSVGFTEGYQTMDAFCALVFGGILMLTLKEKGYEKKEDQIKLTMRAGLIAAVGLAFVYGGLLYLGSTVSGVYPSDIARADLVVGITQSALGSVGKIGIGIACSVACLTTAVGITATVGNYFEEISNGKLSYRAVVIATVVVSAIFSNFGIENIVKLAVPLLVTVYPVAIVLIVMNLFDNLIKNKKAYLGAVYGALFVSLFDGISAMGVNTAFIGKLMSSLPLSGAGFAWITPSIAGAVITTMLMSDREKSREESSVL</sequence>
<dbReference type="GO" id="GO:0015188">
    <property type="term" value="F:L-isoleucine transmembrane transporter activity"/>
    <property type="evidence" value="ECO:0007669"/>
    <property type="project" value="TreeGrafter"/>
</dbReference>
<evidence type="ECO:0000256" key="5">
    <source>
        <dbReference type="ARBA" id="ARBA00022692"/>
    </source>
</evidence>
<dbReference type="PANTHER" id="PTHR30588:SF0">
    <property type="entry name" value="BRANCHED-CHAIN AMINO ACID PERMEASE BRNQ"/>
    <property type="match status" value="1"/>
</dbReference>
<dbReference type="Pfam" id="PF05525">
    <property type="entry name" value="Branch_AA_trans"/>
    <property type="match status" value="1"/>
</dbReference>
<feature type="transmembrane region" description="Helical" evidence="9">
    <location>
        <begin position="229"/>
        <end position="246"/>
    </location>
</feature>
<evidence type="ECO:0000256" key="8">
    <source>
        <dbReference type="ARBA" id="ARBA00023136"/>
    </source>
</evidence>
<evidence type="ECO:0000256" key="3">
    <source>
        <dbReference type="ARBA" id="ARBA00022448"/>
    </source>
</evidence>
<comment type="function">
    <text evidence="9">Component of the transport system for branched-chain amino acids.</text>
</comment>
<dbReference type="AlphaFoldDB" id="A0A069RB01"/>
<keyword evidence="7 9" id="KW-1133">Transmembrane helix</keyword>
<feature type="transmembrane region" description="Helical" evidence="9">
    <location>
        <begin position="82"/>
        <end position="99"/>
    </location>
</feature>